<reference evidence="3" key="1">
    <citation type="submission" date="2016-06" db="EMBL/GenBank/DDBJ databases">
        <authorList>
            <person name="Varghese N."/>
            <person name="Submissions Spin"/>
        </authorList>
    </citation>
    <scope>NUCLEOTIDE SEQUENCE [LARGE SCALE GENOMIC DNA]</scope>
    <source>
        <strain evidence="3">DSM 43817</strain>
    </source>
</reference>
<evidence type="ECO:0000256" key="1">
    <source>
        <dbReference type="SAM" id="SignalP"/>
    </source>
</evidence>
<keyword evidence="1" id="KW-0732">Signal</keyword>
<gene>
    <name evidence="2" type="ORF">GA0074692_2202</name>
</gene>
<proteinExistence type="predicted"/>
<sequence>MHIKASRKLGILSGIMSIGLIAAALAAAPASAAEPTSPASTDATDGPRHCIANVTTPIAKVECFDSFTVAVSKATGGRITDAPQDAGKAAYDAAFEAKLRGLSKLAGQPGVQAQNIIEIDYDYGFWGTDTFTWWVENGGCESNSLGNVKYSVWNLADYGWNDRINAFTNDHLCFSKHFEHAGFQGLAIGWDYGRSSLGPLDGQISSIQWS</sequence>
<feature type="signal peptide" evidence="1">
    <location>
        <begin position="1"/>
        <end position="32"/>
    </location>
</feature>
<keyword evidence="3" id="KW-1185">Reference proteome</keyword>
<protein>
    <recommendedName>
        <fullName evidence="4">Peptidase inhibitor family I36</fullName>
    </recommendedName>
</protein>
<evidence type="ECO:0008006" key="4">
    <source>
        <dbReference type="Google" id="ProtNLM"/>
    </source>
</evidence>
<accession>A0A1C6SAX4</accession>
<evidence type="ECO:0000313" key="2">
    <source>
        <dbReference type="EMBL" id="SCL26629.1"/>
    </source>
</evidence>
<dbReference type="EMBL" id="FMHW01000002">
    <property type="protein sequence ID" value="SCL26629.1"/>
    <property type="molecule type" value="Genomic_DNA"/>
</dbReference>
<dbReference type="STRING" id="145854.GA0074692_2202"/>
<dbReference type="AlphaFoldDB" id="A0A1C6SAX4"/>
<dbReference type="Proteomes" id="UP000198959">
    <property type="component" value="Unassembled WGS sequence"/>
</dbReference>
<evidence type="ECO:0000313" key="3">
    <source>
        <dbReference type="Proteomes" id="UP000198959"/>
    </source>
</evidence>
<organism evidence="2 3">
    <name type="scientific">Micromonospora pallida</name>
    <dbReference type="NCBI Taxonomy" id="145854"/>
    <lineage>
        <taxon>Bacteria</taxon>
        <taxon>Bacillati</taxon>
        <taxon>Actinomycetota</taxon>
        <taxon>Actinomycetes</taxon>
        <taxon>Micromonosporales</taxon>
        <taxon>Micromonosporaceae</taxon>
        <taxon>Micromonospora</taxon>
    </lineage>
</organism>
<feature type="chain" id="PRO_5008745562" description="Peptidase inhibitor family I36" evidence="1">
    <location>
        <begin position="33"/>
        <end position="210"/>
    </location>
</feature>
<name>A0A1C6SAX4_9ACTN</name>